<dbReference type="Pfam" id="PF04239">
    <property type="entry name" value="DUF421"/>
    <property type="match status" value="1"/>
</dbReference>
<evidence type="ECO:0000256" key="3">
    <source>
        <dbReference type="ARBA" id="ARBA00022475"/>
    </source>
</evidence>
<evidence type="ECO:0000313" key="10">
    <source>
        <dbReference type="Proteomes" id="UP000252081"/>
    </source>
</evidence>
<dbReference type="EMBL" id="QNQU01000001">
    <property type="protein sequence ID" value="RBQ11778.1"/>
    <property type="molecule type" value="Genomic_DNA"/>
</dbReference>
<keyword evidence="4 7" id="KW-0812">Transmembrane</keyword>
<feature type="transmembrane region" description="Helical" evidence="7">
    <location>
        <begin position="49"/>
        <end position="69"/>
    </location>
</feature>
<evidence type="ECO:0000256" key="2">
    <source>
        <dbReference type="ARBA" id="ARBA00006448"/>
    </source>
</evidence>
<dbReference type="InterPro" id="IPR007353">
    <property type="entry name" value="DUF421"/>
</dbReference>
<dbReference type="Gene3D" id="3.30.240.20">
    <property type="entry name" value="bsu07140 like domains"/>
    <property type="match status" value="1"/>
</dbReference>
<proteinExistence type="inferred from homology"/>
<comment type="similarity">
    <text evidence="2">Belongs to the UPF0702 family.</text>
</comment>
<name>A0A366LD05_9SPHI</name>
<evidence type="ECO:0000313" key="9">
    <source>
        <dbReference type="EMBL" id="RBQ11778.1"/>
    </source>
</evidence>
<keyword evidence="6 7" id="KW-0472">Membrane</keyword>
<gene>
    <name evidence="9" type="ORF">DRW42_00435</name>
</gene>
<dbReference type="PANTHER" id="PTHR34582:SF6">
    <property type="entry name" value="UPF0702 TRANSMEMBRANE PROTEIN YCAP"/>
    <property type="match status" value="1"/>
</dbReference>
<dbReference type="GO" id="GO:0005886">
    <property type="term" value="C:plasma membrane"/>
    <property type="evidence" value="ECO:0007669"/>
    <property type="project" value="UniProtKB-SubCell"/>
</dbReference>
<reference evidence="9 10" key="1">
    <citation type="submission" date="2018-07" db="EMBL/GenBank/DDBJ databases">
        <title>A draft genome of a endophytic bacteria, a new species of Pedobacter.</title>
        <authorList>
            <person name="Zhang Z.D."/>
            <person name="Chen Z.J."/>
        </authorList>
    </citation>
    <scope>NUCLEOTIDE SEQUENCE [LARGE SCALE GENOMIC DNA]</scope>
    <source>
        <strain evidence="9 10">RS10</strain>
    </source>
</reference>
<comment type="caution">
    <text evidence="9">The sequence shown here is derived from an EMBL/GenBank/DDBJ whole genome shotgun (WGS) entry which is preliminary data.</text>
</comment>
<dbReference type="AlphaFoldDB" id="A0A366LD05"/>
<feature type="transmembrane region" description="Helical" evidence="7">
    <location>
        <begin position="75"/>
        <end position="92"/>
    </location>
</feature>
<evidence type="ECO:0000256" key="4">
    <source>
        <dbReference type="ARBA" id="ARBA00022692"/>
    </source>
</evidence>
<keyword evidence="3" id="KW-1003">Cell membrane</keyword>
<protein>
    <submittedName>
        <fullName evidence="9">DUF421 domain-containing protein</fullName>
    </submittedName>
</protein>
<evidence type="ECO:0000256" key="5">
    <source>
        <dbReference type="ARBA" id="ARBA00022989"/>
    </source>
</evidence>
<feature type="transmembrane region" description="Helical" evidence="7">
    <location>
        <begin position="20"/>
        <end position="42"/>
    </location>
</feature>
<dbReference type="Proteomes" id="UP000252081">
    <property type="component" value="Unassembled WGS sequence"/>
</dbReference>
<accession>A0A366LD05</accession>
<sequence length="231" mass="26171">MMQDLDWTKIMVGEEKWGFLIEIAIRTILMYFIILIGLRLLGKRGVRQLSVFEMVVIISLGSAAGDPMFYKEIGLMVPIAIFAIIVGAYRLTTFLMAKSNRFDDLVEGKATYIIEKGMFSVHEFRKETLAQDEFFAELRQQGVSHLGQVETAILETSGCVSIYFFPDDKVRPGLPILPKEFAQASKLVDSEDLYACSFCGKTVQIGKGQNYKCTNCKHDEWVKAKDMPRIK</sequence>
<evidence type="ECO:0000256" key="1">
    <source>
        <dbReference type="ARBA" id="ARBA00004651"/>
    </source>
</evidence>
<keyword evidence="5 7" id="KW-1133">Transmembrane helix</keyword>
<evidence type="ECO:0000256" key="7">
    <source>
        <dbReference type="SAM" id="Phobius"/>
    </source>
</evidence>
<comment type="subcellular location">
    <subcellularLocation>
        <location evidence="1">Cell membrane</location>
        <topology evidence="1">Multi-pass membrane protein</topology>
    </subcellularLocation>
</comment>
<feature type="domain" description="YetF C-terminal" evidence="8">
    <location>
        <begin position="98"/>
        <end position="167"/>
    </location>
</feature>
<evidence type="ECO:0000259" key="8">
    <source>
        <dbReference type="Pfam" id="PF04239"/>
    </source>
</evidence>
<dbReference type="OrthoDB" id="6538282at2"/>
<evidence type="ECO:0000256" key="6">
    <source>
        <dbReference type="ARBA" id="ARBA00023136"/>
    </source>
</evidence>
<keyword evidence="10" id="KW-1185">Reference proteome</keyword>
<dbReference type="PANTHER" id="PTHR34582">
    <property type="entry name" value="UPF0702 TRANSMEMBRANE PROTEIN YCAP"/>
    <property type="match status" value="1"/>
</dbReference>
<organism evidence="9 10">
    <name type="scientific">Pedobacter miscanthi</name>
    <dbReference type="NCBI Taxonomy" id="2259170"/>
    <lineage>
        <taxon>Bacteria</taxon>
        <taxon>Pseudomonadati</taxon>
        <taxon>Bacteroidota</taxon>
        <taxon>Sphingobacteriia</taxon>
        <taxon>Sphingobacteriales</taxon>
        <taxon>Sphingobacteriaceae</taxon>
        <taxon>Pedobacter</taxon>
    </lineage>
</organism>
<dbReference type="InterPro" id="IPR023090">
    <property type="entry name" value="UPF0702_alpha/beta_dom_sf"/>
</dbReference>